<organism evidence="3 4">
    <name type="scientific">Neptunomonas marina</name>
    <dbReference type="NCBI Taxonomy" id="1815562"/>
    <lineage>
        <taxon>Bacteria</taxon>
        <taxon>Pseudomonadati</taxon>
        <taxon>Pseudomonadota</taxon>
        <taxon>Gammaproteobacteria</taxon>
        <taxon>Oceanospirillales</taxon>
        <taxon>Oceanospirillaceae</taxon>
        <taxon>Neptunomonas</taxon>
    </lineage>
</organism>
<dbReference type="PROSITE" id="PS51257">
    <property type="entry name" value="PROKAR_LIPOPROTEIN"/>
    <property type="match status" value="1"/>
</dbReference>
<sequence length="228" mass="23870">MKLPSLLASLGLVGCLAAMPASAAIINYAGYQYDDSSNVVVGDTLEWLRWDATLDLSINEALGIFAADGWRLALHDEVAGLYQDFGFGIALDANENTEQEVTLASNPTAEDDAANAFIELMGQTIFNGGFPFSPLDPFSGSMALYGNDTDGDGFYAFTGVNDDFTDLFTGYNAGTVFKSSDDNAFTADVGVNTLGVALVRDVSASVPLSSTALLFGAGVLGAAAARRR</sequence>
<evidence type="ECO:0000313" key="4">
    <source>
        <dbReference type="Proteomes" id="UP000282818"/>
    </source>
</evidence>
<name>A0A437QDD3_9GAMM</name>
<reference evidence="3 4" key="1">
    <citation type="submission" date="2019-01" db="EMBL/GenBank/DDBJ databases">
        <authorList>
            <person name="Chen W.-M."/>
        </authorList>
    </citation>
    <scope>NUCLEOTIDE SEQUENCE [LARGE SCALE GENOMIC DNA]</scope>
    <source>
        <strain evidence="3 4">HPM-16</strain>
    </source>
</reference>
<feature type="signal peptide" evidence="2">
    <location>
        <begin position="1"/>
        <end position="23"/>
    </location>
</feature>
<dbReference type="EMBL" id="SACQ01000001">
    <property type="protein sequence ID" value="RVU32548.1"/>
    <property type="molecule type" value="Genomic_DNA"/>
</dbReference>
<evidence type="ECO:0008006" key="5">
    <source>
        <dbReference type="Google" id="ProtNLM"/>
    </source>
</evidence>
<evidence type="ECO:0000313" key="3">
    <source>
        <dbReference type="EMBL" id="RVU32548.1"/>
    </source>
</evidence>
<keyword evidence="2" id="KW-0732">Signal</keyword>
<feature type="transmembrane region" description="Helical" evidence="1">
    <location>
        <begin position="206"/>
        <end position="225"/>
    </location>
</feature>
<comment type="caution">
    <text evidence="3">The sequence shown here is derived from an EMBL/GenBank/DDBJ whole genome shotgun (WGS) entry which is preliminary data.</text>
</comment>
<accession>A0A437QDD3</accession>
<keyword evidence="1" id="KW-1133">Transmembrane helix</keyword>
<feature type="chain" id="PRO_5019245531" description="PEP-CTERM sorting domain-containing protein" evidence="2">
    <location>
        <begin position="24"/>
        <end position="228"/>
    </location>
</feature>
<gene>
    <name evidence="3" type="ORF">EOE65_02540</name>
</gene>
<keyword evidence="1" id="KW-0812">Transmembrane</keyword>
<dbReference type="AlphaFoldDB" id="A0A437QDD3"/>
<keyword evidence="1" id="KW-0472">Membrane</keyword>
<dbReference type="Proteomes" id="UP000282818">
    <property type="component" value="Unassembled WGS sequence"/>
</dbReference>
<protein>
    <recommendedName>
        <fullName evidence="5">PEP-CTERM sorting domain-containing protein</fullName>
    </recommendedName>
</protein>
<dbReference type="RefSeq" id="WP_127692717.1">
    <property type="nucleotide sequence ID" value="NZ_SACQ01000001.1"/>
</dbReference>
<evidence type="ECO:0000256" key="1">
    <source>
        <dbReference type="SAM" id="Phobius"/>
    </source>
</evidence>
<evidence type="ECO:0000256" key="2">
    <source>
        <dbReference type="SAM" id="SignalP"/>
    </source>
</evidence>
<proteinExistence type="predicted"/>
<keyword evidence="4" id="KW-1185">Reference proteome</keyword>